<evidence type="ECO:0000313" key="9">
    <source>
        <dbReference type="Proteomes" id="UP001170288"/>
    </source>
</evidence>
<dbReference type="GO" id="GO:0015074">
    <property type="term" value="P:DNA integration"/>
    <property type="evidence" value="ECO:0007669"/>
    <property type="project" value="UniProtKB-KW"/>
</dbReference>
<dbReference type="RefSeq" id="WP_301372611.1">
    <property type="nucleotide sequence ID" value="NZ_JAPZCX010000021.1"/>
</dbReference>
<dbReference type="InterPro" id="IPR002104">
    <property type="entry name" value="Integrase_catalytic"/>
</dbReference>
<dbReference type="InterPro" id="IPR013762">
    <property type="entry name" value="Integrase-like_cat_sf"/>
</dbReference>
<sequence length="288" mass="34346">MKNQSIIEFEKFIKNFLLQLKMTNKSKNTISSYKNTLYAFLDYIVAIFEDFEIKNIKKSTILNFFEYKNEILQKQVEISPNTKKLLYTHLKTFFKYIEDENEDKLYDFSKIFDFKINIPKRIPKGLDESEKEKLLQYLENLNINSENIITYRNSLIIKMFFYCGLRKNEMINLKISDFIEEDETYVIYIIGKGDKEREVFIKKSIIDFELNELKEKMFRYICETSTGKLMDGSQVYRMIQSIYNKLNIKASVHDLRHTFAKTLSYCQVQPKNVPICSAKMHHLVTPIC</sequence>
<evidence type="ECO:0000256" key="3">
    <source>
        <dbReference type="ARBA" id="ARBA00023125"/>
    </source>
</evidence>
<dbReference type="PROSITE" id="PS51900">
    <property type="entry name" value="CB"/>
    <property type="match status" value="1"/>
</dbReference>
<protein>
    <submittedName>
        <fullName evidence="8">Tyrosine-type recombinase/integrase</fullName>
    </submittedName>
</protein>
<dbReference type="AlphaFoldDB" id="A0AAW7PZN4"/>
<dbReference type="Pfam" id="PF00589">
    <property type="entry name" value="Phage_integrase"/>
    <property type="match status" value="1"/>
</dbReference>
<keyword evidence="3 5" id="KW-0238">DNA-binding</keyword>
<evidence type="ECO:0000256" key="4">
    <source>
        <dbReference type="ARBA" id="ARBA00023172"/>
    </source>
</evidence>
<comment type="caution">
    <text evidence="8">The sequence shown here is derived from an EMBL/GenBank/DDBJ whole genome shotgun (WGS) entry which is preliminary data.</text>
</comment>
<dbReference type="GO" id="GO:0006310">
    <property type="term" value="P:DNA recombination"/>
    <property type="evidence" value="ECO:0007669"/>
    <property type="project" value="UniProtKB-KW"/>
</dbReference>
<evidence type="ECO:0000259" key="6">
    <source>
        <dbReference type="PROSITE" id="PS51898"/>
    </source>
</evidence>
<keyword evidence="4" id="KW-0233">DNA recombination</keyword>
<evidence type="ECO:0000256" key="5">
    <source>
        <dbReference type="PROSITE-ProRule" id="PRU01248"/>
    </source>
</evidence>
<evidence type="ECO:0000259" key="7">
    <source>
        <dbReference type="PROSITE" id="PS51900"/>
    </source>
</evidence>
<dbReference type="InterPro" id="IPR050090">
    <property type="entry name" value="Tyrosine_recombinase_XerCD"/>
</dbReference>
<proteinExistence type="inferred from homology"/>
<dbReference type="SUPFAM" id="SSF56349">
    <property type="entry name" value="DNA breaking-rejoining enzymes"/>
    <property type="match status" value="1"/>
</dbReference>
<feature type="domain" description="Tyr recombinase" evidence="6">
    <location>
        <begin position="121"/>
        <end position="288"/>
    </location>
</feature>
<evidence type="ECO:0000256" key="1">
    <source>
        <dbReference type="ARBA" id="ARBA00008857"/>
    </source>
</evidence>
<evidence type="ECO:0000256" key="2">
    <source>
        <dbReference type="ARBA" id="ARBA00022908"/>
    </source>
</evidence>
<gene>
    <name evidence="8" type="ORF">O8C76_10730</name>
</gene>
<dbReference type="Proteomes" id="UP001170288">
    <property type="component" value="Unassembled WGS sequence"/>
</dbReference>
<name>A0AAW7PZN4_9BACT</name>
<keyword evidence="2" id="KW-0229">DNA integration</keyword>
<accession>A0AAW7PZN4</accession>
<reference evidence="8" key="2">
    <citation type="journal article" date="2023" name="Microorganisms">
        <title>Genomic Characterization of Arcobacter butzleri Strains Isolated from Various Sources in Lithuania.</title>
        <authorList>
            <person name="Uljanovas D."/>
            <person name="Golz G."/>
            <person name="Fleischmann S."/>
            <person name="Kudirkiene E."/>
            <person name="Kasetiene N."/>
            <person name="Grineviciene A."/>
            <person name="Tamuleviciene E."/>
            <person name="Aksomaitiene J."/>
            <person name="Alter T."/>
            <person name="Malakauskas M."/>
        </authorList>
    </citation>
    <scope>NUCLEOTIDE SEQUENCE</scope>
    <source>
        <strain evidence="8">RCM69</strain>
    </source>
</reference>
<dbReference type="Gene3D" id="1.10.443.10">
    <property type="entry name" value="Intergrase catalytic core"/>
    <property type="match status" value="1"/>
</dbReference>
<dbReference type="PROSITE" id="PS51898">
    <property type="entry name" value="TYR_RECOMBINASE"/>
    <property type="match status" value="1"/>
</dbReference>
<dbReference type="InterPro" id="IPR011010">
    <property type="entry name" value="DNA_brk_join_enz"/>
</dbReference>
<feature type="domain" description="Core-binding (CB)" evidence="7">
    <location>
        <begin position="7"/>
        <end position="98"/>
    </location>
</feature>
<dbReference type="GO" id="GO:0003677">
    <property type="term" value="F:DNA binding"/>
    <property type="evidence" value="ECO:0007669"/>
    <property type="project" value="UniProtKB-UniRule"/>
</dbReference>
<organism evidence="8 9">
    <name type="scientific">Aliarcobacter butzleri</name>
    <dbReference type="NCBI Taxonomy" id="28197"/>
    <lineage>
        <taxon>Bacteria</taxon>
        <taxon>Pseudomonadati</taxon>
        <taxon>Campylobacterota</taxon>
        <taxon>Epsilonproteobacteria</taxon>
        <taxon>Campylobacterales</taxon>
        <taxon>Arcobacteraceae</taxon>
        <taxon>Aliarcobacter</taxon>
    </lineage>
</organism>
<dbReference type="InterPro" id="IPR010998">
    <property type="entry name" value="Integrase_recombinase_N"/>
</dbReference>
<dbReference type="CDD" id="cd00397">
    <property type="entry name" value="DNA_BRE_C"/>
    <property type="match status" value="1"/>
</dbReference>
<dbReference type="PANTHER" id="PTHR30349">
    <property type="entry name" value="PHAGE INTEGRASE-RELATED"/>
    <property type="match status" value="1"/>
</dbReference>
<dbReference type="InterPro" id="IPR044068">
    <property type="entry name" value="CB"/>
</dbReference>
<comment type="similarity">
    <text evidence="1">Belongs to the 'phage' integrase family.</text>
</comment>
<dbReference type="Gene3D" id="1.10.150.130">
    <property type="match status" value="1"/>
</dbReference>
<dbReference type="EMBL" id="JAPZCX010000021">
    <property type="protein sequence ID" value="MDN5071496.1"/>
    <property type="molecule type" value="Genomic_DNA"/>
</dbReference>
<evidence type="ECO:0000313" key="8">
    <source>
        <dbReference type="EMBL" id="MDN5071496.1"/>
    </source>
</evidence>
<dbReference type="PANTHER" id="PTHR30349:SF64">
    <property type="entry name" value="PROPHAGE INTEGRASE INTD-RELATED"/>
    <property type="match status" value="1"/>
</dbReference>
<reference evidence="8" key="1">
    <citation type="submission" date="2022-12" db="EMBL/GenBank/DDBJ databases">
        <authorList>
            <person name="Uljanovas D."/>
        </authorList>
    </citation>
    <scope>NUCLEOTIDE SEQUENCE</scope>
    <source>
        <strain evidence="8">RCM69</strain>
    </source>
</reference>